<evidence type="ECO:0000313" key="13">
    <source>
        <dbReference type="Proteomes" id="UP000076798"/>
    </source>
</evidence>
<dbReference type="Pfam" id="PF07817">
    <property type="entry name" value="GLE1"/>
    <property type="match status" value="1"/>
</dbReference>
<proteinExistence type="inferred from homology"/>
<evidence type="ECO:0000256" key="11">
    <source>
        <dbReference type="SAM" id="MobiDB-lite"/>
    </source>
</evidence>
<keyword evidence="8" id="KW-0539">Nucleus</keyword>
<keyword evidence="3" id="KW-0813">Transport</keyword>
<dbReference type="Proteomes" id="UP000076798">
    <property type="component" value="Unassembled WGS sequence"/>
</dbReference>
<dbReference type="GO" id="GO:0015031">
    <property type="term" value="P:protein transport"/>
    <property type="evidence" value="ECO:0007669"/>
    <property type="project" value="UniProtKB-KW"/>
</dbReference>
<feature type="region of interest" description="Disordered" evidence="11">
    <location>
        <begin position="1"/>
        <end position="67"/>
    </location>
</feature>
<dbReference type="OrthoDB" id="420884at2759"/>
<keyword evidence="7" id="KW-0906">Nuclear pore complex</keyword>
<dbReference type="GO" id="GO:0005737">
    <property type="term" value="C:cytoplasm"/>
    <property type="evidence" value="ECO:0007669"/>
    <property type="project" value="TreeGrafter"/>
</dbReference>
<dbReference type="GO" id="GO:0044614">
    <property type="term" value="C:nuclear pore cytoplasmic filaments"/>
    <property type="evidence" value="ECO:0007669"/>
    <property type="project" value="TreeGrafter"/>
</dbReference>
<gene>
    <name evidence="12" type="ORF">SISSUDRAFT_1115475</name>
</gene>
<evidence type="ECO:0000256" key="10">
    <source>
        <dbReference type="ARBA" id="ARBA00029983"/>
    </source>
</evidence>
<keyword evidence="5" id="KW-0653">Protein transport</keyword>
<dbReference type="GO" id="GO:0016973">
    <property type="term" value="P:poly(A)+ mRNA export from nucleus"/>
    <property type="evidence" value="ECO:0007669"/>
    <property type="project" value="InterPro"/>
</dbReference>
<comment type="subcellular location">
    <subcellularLocation>
        <location evidence="1">Nucleus</location>
        <location evidence="1">Nuclear pore complex</location>
    </subcellularLocation>
</comment>
<dbReference type="InterPro" id="IPR038506">
    <property type="entry name" value="GLE1-like_sf"/>
</dbReference>
<evidence type="ECO:0000256" key="3">
    <source>
        <dbReference type="ARBA" id="ARBA00022448"/>
    </source>
</evidence>
<dbReference type="GO" id="GO:0031369">
    <property type="term" value="F:translation initiation factor binding"/>
    <property type="evidence" value="ECO:0007669"/>
    <property type="project" value="TreeGrafter"/>
</dbReference>
<evidence type="ECO:0000256" key="1">
    <source>
        <dbReference type="ARBA" id="ARBA00004567"/>
    </source>
</evidence>
<evidence type="ECO:0000256" key="9">
    <source>
        <dbReference type="ARBA" id="ARBA00026227"/>
    </source>
</evidence>
<sequence>MRFVAPRSSSPSPERGSKVYKPNPQGRMIFGLRDADLTFDEDDSSDEDVRPPKRRPPRPWHADEVSDDEYDEIAIVEPLTYVPNPHGLPRTAAEQREIDDALVSIRLRCDYVDPVQEWQKNAQKEALNDASIKHKENLTRLHDIQLRAAQENVRRVAEVQRRQLEEVRNILENMKLSRQKEEEKCRREYEERDRALWSKVDKVIKDEEQKIAMQKAEEERQRKEEEERRAREEKRKKEEEEKRLAAERERQLQEQLAKAKKEKEEAEEKERLEAEKKIKVAEQESAEIRSQVGLSSAEDEWNEGRQMLQRLKTEVHPAIKADRALKTLRNQLRRQITPKVGQLTADAHQIDRVTHELQSILLPNPPHPPVLYTALLSALAKAFLLQAETEVTAKDDTALPIARVMVSLLISLPNFGDVLFARLVQRIGIWAVPFGAKPSPTATKEEKDAIMGVRREDTDNEKRLRRIRGVMTVFFCIMHTPHPQSLPEKYRLGRFWTYIARLASSRDLATTSVAVEIIRVALMVAGTQALRVWGRQWVKMLQLIDKGIDENSGPTRSLIGGEGIEGTAGRVRVKLEIQKALH</sequence>
<evidence type="ECO:0000256" key="5">
    <source>
        <dbReference type="ARBA" id="ARBA00022927"/>
    </source>
</evidence>
<accession>A0A165XZE6</accession>
<evidence type="ECO:0000256" key="7">
    <source>
        <dbReference type="ARBA" id="ARBA00023132"/>
    </source>
</evidence>
<dbReference type="EMBL" id="KV428302">
    <property type="protein sequence ID" value="KZT32713.1"/>
    <property type="molecule type" value="Genomic_DNA"/>
</dbReference>
<dbReference type="Gene3D" id="1.25.40.510">
    <property type="entry name" value="GLE1-like"/>
    <property type="match status" value="1"/>
</dbReference>
<protein>
    <recommendedName>
        <fullName evidence="9">mRNA export factor GLE1</fullName>
    </recommendedName>
    <alternativeName>
        <fullName evidence="10">Nucleoporin GLE1</fullName>
    </alternativeName>
</protein>
<feature type="compositionally biased region" description="Acidic residues" evidence="11">
    <location>
        <begin position="37"/>
        <end position="46"/>
    </location>
</feature>
<feature type="compositionally biased region" description="Low complexity" evidence="11">
    <location>
        <begin position="1"/>
        <end position="13"/>
    </location>
</feature>
<evidence type="ECO:0000256" key="6">
    <source>
        <dbReference type="ARBA" id="ARBA00023010"/>
    </source>
</evidence>
<feature type="region of interest" description="Disordered" evidence="11">
    <location>
        <begin position="214"/>
        <end position="272"/>
    </location>
</feature>
<dbReference type="InterPro" id="IPR012476">
    <property type="entry name" value="GLE1"/>
</dbReference>
<comment type="similarity">
    <text evidence="2">Belongs to the GLE1 family.</text>
</comment>
<dbReference type="PANTHER" id="PTHR12960:SF0">
    <property type="entry name" value="MRNA EXPORT FACTOR GLE1"/>
    <property type="match status" value="1"/>
</dbReference>
<evidence type="ECO:0000256" key="4">
    <source>
        <dbReference type="ARBA" id="ARBA00022816"/>
    </source>
</evidence>
<keyword evidence="4" id="KW-0509">mRNA transport</keyword>
<evidence type="ECO:0000256" key="8">
    <source>
        <dbReference type="ARBA" id="ARBA00023242"/>
    </source>
</evidence>
<dbReference type="AlphaFoldDB" id="A0A165XZE6"/>
<organism evidence="12 13">
    <name type="scientific">Sistotremastrum suecicum HHB10207 ss-3</name>
    <dbReference type="NCBI Taxonomy" id="1314776"/>
    <lineage>
        <taxon>Eukaryota</taxon>
        <taxon>Fungi</taxon>
        <taxon>Dikarya</taxon>
        <taxon>Basidiomycota</taxon>
        <taxon>Agaricomycotina</taxon>
        <taxon>Agaricomycetes</taxon>
        <taxon>Sistotremastrales</taxon>
        <taxon>Sistotremastraceae</taxon>
        <taxon>Sistotremastrum</taxon>
    </lineage>
</organism>
<dbReference type="GO" id="GO:0000822">
    <property type="term" value="F:inositol hexakisphosphate binding"/>
    <property type="evidence" value="ECO:0007669"/>
    <property type="project" value="TreeGrafter"/>
</dbReference>
<evidence type="ECO:0000256" key="2">
    <source>
        <dbReference type="ARBA" id="ARBA00011056"/>
    </source>
</evidence>
<evidence type="ECO:0000313" key="12">
    <source>
        <dbReference type="EMBL" id="KZT32713.1"/>
    </source>
</evidence>
<dbReference type="STRING" id="1314776.A0A165XZE6"/>
<reference evidence="12 13" key="1">
    <citation type="journal article" date="2016" name="Mol. Biol. Evol.">
        <title>Comparative Genomics of Early-Diverging Mushroom-Forming Fungi Provides Insights into the Origins of Lignocellulose Decay Capabilities.</title>
        <authorList>
            <person name="Nagy L.G."/>
            <person name="Riley R."/>
            <person name="Tritt A."/>
            <person name="Adam C."/>
            <person name="Daum C."/>
            <person name="Floudas D."/>
            <person name="Sun H."/>
            <person name="Yadav J.S."/>
            <person name="Pangilinan J."/>
            <person name="Larsson K.H."/>
            <person name="Matsuura K."/>
            <person name="Barry K."/>
            <person name="Labutti K."/>
            <person name="Kuo R."/>
            <person name="Ohm R.A."/>
            <person name="Bhattacharya S.S."/>
            <person name="Shirouzu T."/>
            <person name="Yoshinaga Y."/>
            <person name="Martin F.M."/>
            <person name="Grigoriev I.V."/>
            <person name="Hibbett D.S."/>
        </authorList>
    </citation>
    <scope>NUCLEOTIDE SEQUENCE [LARGE SCALE GENOMIC DNA]</scope>
    <source>
        <strain evidence="12 13">HHB10207 ss-3</strain>
    </source>
</reference>
<keyword evidence="6" id="KW-0811">Translocation</keyword>
<dbReference type="PANTHER" id="PTHR12960">
    <property type="entry name" value="GLE-1-RELATED"/>
    <property type="match status" value="1"/>
</dbReference>
<keyword evidence="13" id="KW-1185">Reference proteome</keyword>
<dbReference type="GO" id="GO:0005543">
    <property type="term" value="F:phospholipid binding"/>
    <property type="evidence" value="ECO:0007669"/>
    <property type="project" value="TreeGrafter"/>
</dbReference>
<name>A0A165XZE6_9AGAM</name>